<comment type="similarity">
    <text evidence="1">Belongs to the transposase 11 family.</text>
</comment>
<dbReference type="HOGENOM" id="CLU_049434_1_0_7"/>
<gene>
    <name evidence="6" type="ORF">DesU5LDRAFT_4064</name>
</gene>
<keyword evidence="3" id="KW-0238">DNA-binding</keyword>
<dbReference type="Gene3D" id="3.90.350.10">
    <property type="entry name" value="Transposase Inhibitor Protein From Tn5, Chain A, domain 1"/>
    <property type="match status" value="1"/>
</dbReference>
<organism evidence="6">
    <name type="scientific">Desulfovibrio sp. U5L</name>
    <dbReference type="NCBI Taxonomy" id="596152"/>
    <lineage>
        <taxon>Bacteria</taxon>
        <taxon>Pseudomonadati</taxon>
        <taxon>Thermodesulfobacteriota</taxon>
        <taxon>Desulfovibrionia</taxon>
        <taxon>Desulfovibrionales</taxon>
        <taxon>Desulfovibrionaceae</taxon>
        <taxon>Desulfovibrio</taxon>
    </lineage>
</organism>
<evidence type="ECO:0000313" key="6">
    <source>
        <dbReference type="EMBL" id="EIG55659.1"/>
    </source>
</evidence>
<dbReference type="PANTHER" id="PTHR33258">
    <property type="entry name" value="TRANSPOSASE INSL FOR INSERTION SEQUENCE ELEMENT IS186A-RELATED"/>
    <property type="match status" value="1"/>
</dbReference>
<dbReference type="AlphaFoldDB" id="I2Q7A3"/>
<dbReference type="EMBL" id="JH600068">
    <property type="protein sequence ID" value="EIG55659.1"/>
    <property type="molecule type" value="Genomic_DNA"/>
</dbReference>
<dbReference type="InterPro" id="IPR012337">
    <property type="entry name" value="RNaseH-like_sf"/>
</dbReference>
<dbReference type="OrthoDB" id="8093733at2"/>
<name>I2Q7A3_9BACT</name>
<proteinExistence type="inferred from homology"/>
<evidence type="ECO:0000256" key="3">
    <source>
        <dbReference type="ARBA" id="ARBA00023125"/>
    </source>
</evidence>
<protein>
    <submittedName>
        <fullName evidence="6">Transposase family protein</fullName>
    </submittedName>
</protein>
<dbReference type="PANTHER" id="PTHR33258:SF1">
    <property type="entry name" value="TRANSPOSASE INSL FOR INSERTION SEQUENCE ELEMENT IS186A-RELATED"/>
    <property type="match status" value="1"/>
</dbReference>
<dbReference type="eggNOG" id="COG3385">
    <property type="taxonomic scope" value="Bacteria"/>
</dbReference>
<evidence type="ECO:0000256" key="1">
    <source>
        <dbReference type="ARBA" id="ARBA00010075"/>
    </source>
</evidence>
<keyword evidence="2" id="KW-0815">Transposition</keyword>
<dbReference type="GO" id="GO:0003677">
    <property type="term" value="F:DNA binding"/>
    <property type="evidence" value="ECO:0007669"/>
    <property type="project" value="UniProtKB-KW"/>
</dbReference>
<dbReference type="GO" id="GO:0006313">
    <property type="term" value="P:DNA transposition"/>
    <property type="evidence" value="ECO:0007669"/>
    <property type="project" value="InterPro"/>
</dbReference>
<reference evidence="6" key="1">
    <citation type="submission" date="2011-11" db="EMBL/GenBank/DDBJ databases">
        <title>Improved High-Quality Draft sequence of Desulfovibrio sp. U5L.</title>
        <authorList>
            <consortium name="US DOE Joint Genome Institute"/>
            <person name="Lucas S."/>
            <person name="Han J."/>
            <person name="Lapidus A."/>
            <person name="Cheng J.-F."/>
            <person name="Goodwin L."/>
            <person name="Pitluck S."/>
            <person name="Peters L."/>
            <person name="Ovchinnikova G."/>
            <person name="Held B."/>
            <person name="Detter J.C."/>
            <person name="Han C."/>
            <person name="Tapia R."/>
            <person name="Land M."/>
            <person name="Hauser L."/>
            <person name="Kyrpides N."/>
            <person name="Ivanova N."/>
            <person name="Pagani I."/>
            <person name="Gabster J."/>
            <person name="Walker C."/>
            <person name="Stolyar S."/>
            <person name="Stahl D."/>
            <person name="Arkin A."/>
            <person name="Dehal P."/>
            <person name="Hazen T."/>
            <person name="Woyke T."/>
        </authorList>
    </citation>
    <scope>NUCLEOTIDE SEQUENCE [LARGE SCALE GENOMIC DNA]</scope>
    <source>
        <strain evidence="6">U5L</strain>
    </source>
</reference>
<dbReference type="STRING" id="596152.DesU5LDRAFT_4064"/>
<evidence type="ECO:0000259" key="5">
    <source>
        <dbReference type="Pfam" id="PF01609"/>
    </source>
</evidence>
<evidence type="ECO:0000256" key="2">
    <source>
        <dbReference type="ARBA" id="ARBA00022578"/>
    </source>
</evidence>
<dbReference type="InterPro" id="IPR047952">
    <property type="entry name" value="Transpos_IS4"/>
</dbReference>
<sequence>MEAKQIFDDSAWAYVLTLLPPDLEETAAETKALRRRRHVPNAAALMRMALAYAVSDLSLKDIAAWATSSHIAKVTAPALFYRLRKAEDWFKVVLAKLLSDETTNHLVPGYKIRAVDGTVINGPGAADIDWRVHLLCDPITGKFVSAEITDKFTAEGLARHSFNPGEIVLGDRMYATARGIHAVRANNAHVLVRLNPYTLKNLPARTKKLSPVLDQESQVPEIGIKEWKVLIPVPPDKNGKNQKQWPLSKAIDWMPARIFAARTKTKKVIWILTTLSDTEVSAITALKLYRLRWQIELLFKRLKSLLHFDSLPSQQGPTAKSWILARLLAAALAQKLVDPAGALSPWGYGLHEIWIKA</sequence>
<evidence type="ECO:0000256" key="4">
    <source>
        <dbReference type="ARBA" id="ARBA00023172"/>
    </source>
</evidence>
<dbReference type="SUPFAM" id="SSF53098">
    <property type="entry name" value="Ribonuclease H-like"/>
    <property type="match status" value="1"/>
</dbReference>
<accession>I2Q7A3</accession>
<dbReference type="Pfam" id="PF01609">
    <property type="entry name" value="DDE_Tnp_1"/>
    <property type="match status" value="1"/>
</dbReference>
<feature type="domain" description="Transposase IS4-like" evidence="5">
    <location>
        <begin position="109"/>
        <end position="330"/>
    </location>
</feature>
<dbReference type="InterPro" id="IPR002559">
    <property type="entry name" value="Transposase_11"/>
</dbReference>
<keyword evidence="4" id="KW-0233">DNA recombination</keyword>
<dbReference type="GO" id="GO:0004803">
    <property type="term" value="F:transposase activity"/>
    <property type="evidence" value="ECO:0007669"/>
    <property type="project" value="InterPro"/>
</dbReference>
<dbReference type="NCBIfam" id="NF033592">
    <property type="entry name" value="transpos_IS4_1"/>
    <property type="match status" value="1"/>
</dbReference>